<feature type="transmembrane region" description="Helical" evidence="1">
    <location>
        <begin position="20"/>
        <end position="39"/>
    </location>
</feature>
<dbReference type="RefSeq" id="WP_203688376.1">
    <property type="nucleotide sequence ID" value="NZ_BAAALC010000049.1"/>
</dbReference>
<evidence type="ECO:0000313" key="3">
    <source>
        <dbReference type="Proteomes" id="UP000630887"/>
    </source>
</evidence>
<gene>
    <name evidence="2" type="ORF">Cco03nite_06130</name>
</gene>
<reference evidence="2 3" key="1">
    <citation type="submission" date="2021-01" db="EMBL/GenBank/DDBJ databases">
        <title>Whole genome shotgun sequence of Catellatospora coxensis NBRC 107359.</title>
        <authorList>
            <person name="Komaki H."/>
            <person name="Tamura T."/>
        </authorList>
    </citation>
    <scope>NUCLEOTIDE SEQUENCE [LARGE SCALE GENOMIC DNA]</scope>
    <source>
        <strain evidence="2 3">NBRC 107359</strain>
    </source>
</reference>
<organism evidence="2 3">
    <name type="scientific">Catellatospora coxensis</name>
    <dbReference type="NCBI Taxonomy" id="310354"/>
    <lineage>
        <taxon>Bacteria</taxon>
        <taxon>Bacillati</taxon>
        <taxon>Actinomycetota</taxon>
        <taxon>Actinomycetes</taxon>
        <taxon>Micromonosporales</taxon>
        <taxon>Micromonosporaceae</taxon>
        <taxon>Catellatospora</taxon>
    </lineage>
</organism>
<accession>A0A8J3KPJ4</accession>
<protein>
    <submittedName>
        <fullName evidence="2">Uncharacterized protein</fullName>
    </submittedName>
</protein>
<keyword evidence="1" id="KW-0472">Membrane</keyword>
<keyword evidence="1" id="KW-1133">Transmembrane helix</keyword>
<name>A0A8J3KPJ4_9ACTN</name>
<comment type="caution">
    <text evidence="2">The sequence shown here is derived from an EMBL/GenBank/DDBJ whole genome shotgun (WGS) entry which is preliminary data.</text>
</comment>
<dbReference type="AlphaFoldDB" id="A0A8J3KPJ4"/>
<proteinExistence type="predicted"/>
<feature type="transmembrane region" description="Helical" evidence="1">
    <location>
        <begin position="46"/>
        <end position="68"/>
    </location>
</feature>
<sequence>MTITDGLLWQATDQGRNWLLWARRAGITAAIGALGVLVATCGRERLFGLLIAGGAALVLVIGAVYLLWDRTRFVEVRLSEGAAPTLDIRMVTRRMVQVAPDDVVRVELICTYWPADPDYPTYVRTSDAVLLLKLRGKGGSYRSRARSTSSEEAEEIRDEWQRRIPQAKVTIEVRFRTPGTGD</sequence>
<dbReference type="EMBL" id="BONI01000004">
    <property type="protein sequence ID" value="GIG03913.1"/>
    <property type="molecule type" value="Genomic_DNA"/>
</dbReference>
<evidence type="ECO:0000256" key="1">
    <source>
        <dbReference type="SAM" id="Phobius"/>
    </source>
</evidence>
<dbReference type="Proteomes" id="UP000630887">
    <property type="component" value="Unassembled WGS sequence"/>
</dbReference>
<evidence type="ECO:0000313" key="2">
    <source>
        <dbReference type="EMBL" id="GIG03913.1"/>
    </source>
</evidence>
<keyword evidence="1" id="KW-0812">Transmembrane</keyword>
<keyword evidence="3" id="KW-1185">Reference proteome</keyword>